<dbReference type="NCBIfam" id="NF045672">
    <property type="entry name" value="MCP_gp7_epsi_15"/>
    <property type="match status" value="1"/>
</dbReference>
<gene>
    <name evidence="1" type="ORF">LCGC14_0423280</name>
</gene>
<reference evidence="1" key="1">
    <citation type="journal article" date="2015" name="Nature">
        <title>Complex archaea that bridge the gap between prokaryotes and eukaryotes.</title>
        <authorList>
            <person name="Spang A."/>
            <person name="Saw J.H."/>
            <person name="Jorgensen S.L."/>
            <person name="Zaremba-Niedzwiedzka K."/>
            <person name="Martijn J."/>
            <person name="Lind A.E."/>
            <person name="van Eijk R."/>
            <person name="Schleper C."/>
            <person name="Guy L."/>
            <person name="Ettema T.J."/>
        </authorList>
    </citation>
    <scope>NUCLEOTIDE SEQUENCE</scope>
</reference>
<proteinExistence type="predicted"/>
<name>A0A0F9SQ50_9ZZZZ</name>
<dbReference type="InterPro" id="IPR048813">
    <property type="entry name" value="GP7-like"/>
</dbReference>
<sequence>MATGALNLLDMAQGSKDQVMAGIILNFARQSTLMQRISFSPVDSLSIRAWRSNSISAAGTRKIGESYGTVRDGFEPVQEGLAALGDQIDIDRLLRLPGQNELDAWAENVAMESERTRYKFLDLFINGDTTSDLEEFDGIKVRVNAEAGNQIILGAATDALDVGASDANRQLFLDKWNRAMFETGADGRPDVIITGKDGFFTLEAVARRLGLLNTAKDAFDRDVMQYKGVTIDYAGTKADQSTEIITSTEDPGDSSADSTSFYFTKLGHPYVQGIQLHEPQKIYDQVITDGVTHRTVFEWPVGLTMFHKKGVTVVRNIKPLG</sequence>
<organism evidence="1">
    <name type="scientific">marine sediment metagenome</name>
    <dbReference type="NCBI Taxonomy" id="412755"/>
    <lineage>
        <taxon>unclassified sequences</taxon>
        <taxon>metagenomes</taxon>
        <taxon>ecological metagenomes</taxon>
    </lineage>
</organism>
<evidence type="ECO:0008006" key="2">
    <source>
        <dbReference type="Google" id="ProtNLM"/>
    </source>
</evidence>
<comment type="caution">
    <text evidence="1">The sequence shown here is derived from an EMBL/GenBank/DDBJ whole genome shotgun (WGS) entry which is preliminary data.</text>
</comment>
<dbReference type="EMBL" id="LAZR01000388">
    <property type="protein sequence ID" value="KKN71165.1"/>
    <property type="molecule type" value="Genomic_DNA"/>
</dbReference>
<protein>
    <recommendedName>
        <fullName evidence="2">Major capsid protein</fullName>
    </recommendedName>
</protein>
<accession>A0A0F9SQ50</accession>
<evidence type="ECO:0000313" key="1">
    <source>
        <dbReference type="EMBL" id="KKN71165.1"/>
    </source>
</evidence>
<dbReference type="AlphaFoldDB" id="A0A0F9SQ50"/>